<evidence type="ECO:0000313" key="5">
    <source>
        <dbReference type="EMBL" id="KEI72176.1"/>
    </source>
</evidence>
<feature type="compositionally biased region" description="Polar residues" evidence="2">
    <location>
        <begin position="559"/>
        <end position="578"/>
    </location>
</feature>
<dbReference type="SUPFAM" id="SSF53300">
    <property type="entry name" value="vWA-like"/>
    <property type="match status" value="1"/>
</dbReference>
<feature type="transmembrane region" description="Helical" evidence="3">
    <location>
        <begin position="64"/>
        <end position="84"/>
    </location>
</feature>
<dbReference type="Pfam" id="PF00515">
    <property type="entry name" value="TPR_1"/>
    <property type="match status" value="1"/>
</dbReference>
<keyword evidence="3" id="KW-1133">Transmembrane helix</keyword>
<evidence type="ECO:0000256" key="1">
    <source>
        <dbReference type="PROSITE-ProRule" id="PRU00339"/>
    </source>
</evidence>
<organism evidence="5 6">
    <name type="scientific">Endozoicomonas elysicola</name>
    <dbReference type="NCBI Taxonomy" id="305900"/>
    <lineage>
        <taxon>Bacteria</taxon>
        <taxon>Pseudomonadati</taxon>
        <taxon>Pseudomonadota</taxon>
        <taxon>Gammaproteobacteria</taxon>
        <taxon>Oceanospirillales</taxon>
        <taxon>Endozoicomonadaceae</taxon>
        <taxon>Endozoicomonas</taxon>
    </lineage>
</organism>
<dbReference type="AlphaFoldDB" id="A0A081KDF0"/>
<dbReference type="Gene3D" id="1.25.40.10">
    <property type="entry name" value="Tetratricopeptide repeat domain"/>
    <property type="match status" value="1"/>
</dbReference>
<feature type="domain" description="VWFA" evidence="4">
    <location>
        <begin position="97"/>
        <end position="203"/>
    </location>
</feature>
<comment type="caution">
    <text evidence="5">The sequence shown here is derived from an EMBL/GenBank/DDBJ whole genome shotgun (WGS) entry which is preliminary data.</text>
</comment>
<sequence>MMELISQFHFLRPLWLLMLLPCFLLVLFLLKQQQTQGNWTKVIAPELLPWLLEGDNKKPVRWPLILVLSGWVVTCLAMAGPTWIKQPVPISKNQHPLVVAVDLSFNMFAADLSPNRLTRARFKLQDLFNLRSEGLSALVAYAGSAHTVAPLTDDNRTLNNLVKALSPDVMPVPGNNPVDAIRLAKELITQGSNEPGDILLVTGSISEAQAEQITDLLKDSPLRLSILGTGTEQGAPIPLPKGGYLKDKQGAIVVPQLDQDRLQALAKANGGRYQTMTLADTDLKALVPATSNKPLFSERESADQTLEQWYDAGYWLVWLLLPTALFGFRRGWLMMVMITLLPVTQEAKAFSWDDLWQTRNQQGQKALQAGDPAKAADLFENPAWKAQALFENHEYEAAADILKNLNDAESDYNRGNALAKAGNLEESIEAYKKALAKNPELKDAAQNLEKVTEELQKKKREEEQQGQGGDGGQQNQSNQKQQSGQKDPSGQQQDSGENEGLESQPSDYQQDPNGKHQQESSLPPESQSSSSKETMTPDEEGQQQSQKESSAEQSEKSADSTAKQAKPTDQNSADNQTGKAVADSLNDQPLSPEQQAIESWLRTIPDDPGGLLRRKFLQQQRALQQKNIREGASW</sequence>
<gene>
    <name evidence="5" type="ORF">GV64_16870</name>
</gene>
<dbReference type="InterPro" id="IPR011990">
    <property type="entry name" value="TPR-like_helical_dom_sf"/>
</dbReference>
<proteinExistence type="predicted"/>
<feature type="compositionally biased region" description="Basic and acidic residues" evidence="2">
    <location>
        <begin position="549"/>
        <end position="558"/>
    </location>
</feature>
<feature type="compositionally biased region" description="Polar residues" evidence="2">
    <location>
        <begin position="488"/>
        <end position="512"/>
    </location>
</feature>
<dbReference type="STRING" id="305900.GV64_16870"/>
<evidence type="ECO:0000256" key="3">
    <source>
        <dbReference type="SAM" id="Phobius"/>
    </source>
</evidence>
<dbReference type="EMBL" id="JOJP01000001">
    <property type="protein sequence ID" value="KEI72176.1"/>
    <property type="molecule type" value="Genomic_DNA"/>
</dbReference>
<dbReference type="Proteomes" id="UP000027997">
    <property type="component" value="Unassembled WGS sequence"/>
</dbReference>
<dbReference type="RefSeq" id="WP_020583931.1">
    <property type="nucleotide sequence ID" value="NZ_JOJP01000001.1"/>
</dbReference>
<feature type="compositionally biased region" description="Polar residues" evidence="2">
    <location>
        <begin position="585"/>
        <end position="597"/>
    </location>
</feature>
<evidence type="ECO:0000313" key="6">
    <source>
        <dbReference type="Proteomes" id="UP000027997"/>
    </source>
</evidence>
<dbReference type="Gene3D" id="3.40.50.410">
    <property type="entry name" value="von Willebrand factor, type A domain"/>
    <property type="match status" value="1"/>
</dbReference>
<dbReference type="InterPro" id="IPR019734">
    <property type="entry name" value="TPR_rpt"/>
</dbReference>
<feature type="compositionally biased region" description="Low complexity" evidence="2">
    <location>
        <begin position="519"/>
        <end position="531"/>
    </location>
</feature>
<feature type="region of interest" description="Disordered" evidence="2">
    <location>
        <begin position="456"/>
        <end position="610"/>
    </location>
</feature>
<dbReference type="SMART" id="SM00028">
    <property type="entry name" value="TPR"/>
    <property type="match status" value="2"/>
</dbReference>
<dbReference type="InterPro" id="IPR050768">
    <property type="entry name" value="UPF0353/GerABKA_families"/>
</dbReference>
<feature type="compositionally biased region" description="Low complexity" evidence="2">
    <location>
        <begin position="473"/>
        <end position="487"/>
    </location>
</feature>
<accession>A0A081KDF0</accession>
<dbReference type="Pfam" id="PF13519">
    <property type="entry name" value="VWA_2"/>
    <property type="match status" value="1"/>
</dbReference>
<dbReference type="InterPro" id="IPR002035">
    <property type="entry name" value="VWF_A"/>
</dbReference>
<dbReference type="eggNOG" id="COG2304">
    <property type="taxonomic scope" value="Bacteria"/>
</dbReference>
<protein>
    <recommendedName>
        <fullName evidence="4">VWFA domain-containing protein</fullName>
    </recommendedName>
</protein>
<keyword evidence="6" id="KW-1185">Reference proteome</keyword>
<feature type="repeat" description="TPR" evidence="1">
    <location>
        <begin position="408"/>
        <end position="441"/>
    </location>
</feature>
<feature type="transmembrane region" description="Helical" evidence="3">
    <location>
        <begin position="12"/>
        <end position="30"/>
    </location>
</feature>
<dbReference type="PROSITE" id="PS50005">
    <property type="entry name" value="TPR"/>
    <property type="match status" value="1"/>
</dbReference>
<dbReference type="InterPro" id="IPR036465">
    <property type="entry name" value="vWFA_dom_sf"/>
</dbReference>
<dbReference type="PANTHER" id="PTHR22550:SF14">
    <property type="entry name" value="VWFA DOMAIN-CONTAINING PROTEIN"/>
    <property type="match status" value="1"/>
</dbReference>
<reference evidence="5 6" key="1">
    <citation type="submission" date="2014-06" db="EMBL/GenBank/DDBJ databases">
        <title>Whole Genome Sequences of Three Symbiotic Endozoicomonas Bacteria.</title>
        <authorList>
            <person name="Neave M.J."/>
            <person name="Apprill A."/>
            <person name="Voolstra C.R."/>
        </authorList>
    </citation>
    <scope>NUCLEOTIDE SEQUENCE [LARGE SCALE GENOMIC DNA]</scope>
    <source>
        <strain evidence="5 6">DSM 22380</strain>
    </source>
</reference>
<keyword evidence="3" id="KW-0812">Transmembrane</keyword>
<evidence type="ECO:0000256" key="2">
    <source>
        <dbReference type="SAM" id="MobiDB-lite"/>
    </source>
</evidence>
<dbReference type="PANTHER" id="PTHR22550">
    <property type="entry name" value="SPORE GERMINATION PROTEIN"/>
    <property type="match status" value="1"/>
</dbReference>
<keyword evidence="1" id="KW-0802">TPR repeat</keyword>
<dbReference type="SUPFAM" id="SSF48452">
    <property type="entry name" value="TPR-like"/>
    <property type="match status" value="1"/>
</dbReference>
<evidence type="ECO:0000259" key="4">
    <source>
        <dbReference type="Pfam" id="PF13519"/>
    </source>
</evidence>
<dbReference type="PROSITE" id="PS50293">
    <property type="entry name" value="TPR_REGION"/>
    <property type="match status" value="1"/>
</dbReference>
<name>A0A081KDF0_9GAMM</name>
<keyword evidence="3" id="KW-0472">Membrane</keyword>